<keyword evidence="3" id="KW-1185">Reference proteome</keyword>
<keyword evidence="1" id="KW-0732">Signal</keyword>
<gene>
    <name evidence="2" type="ORF">ADK38_00785</name>
</gene>
<evidence type="ECO:0008006" key="4">
    <source>
        <dbReference type="Google" id="ProtNLM"/>
    </source>
</evidence>
<accession>A0ABR5JEN2</accession>
<reference evidence="2 3" key="1">
    <citation type="submission" date="2015-07" db="EMBL/GenBank/DDBJ databases">
        <authorList>
            <person name="Ju K.-S."/>
            <person name="Doroghazi J.R."/>
            <person name="Metcalf W.W."/>
        </authorList>
    </citation>
    <scope>NUCLEOTIDE SEQUENCE [LARGE SCALE GENOMIC DNA]</scope>
    <source>
        <strain evidence="2 3">NRRL B-3589</strain>
    </source>
</reference>
<evidence type="ECO:0000313" key="2">
    <source>
        <dbReference type="EMBL" id="KOG91875.1"/>
    </source>
</evidence>
<sequence>MKLNTTVARTGASLLLAAAAVTGAAGAAFAAPAAQTTAVTAAPSKATPPDCKVLKSIFDVLATSDDPAKVKPQLDRWIGLLDDAAKDVPADHQAEYKKYVAHIKDIRKGLDAKDPSKAMKQLHDIAVPLDKQLGDCSK</sequence>
<evidence type="ECO:0000313" key="3">
    <source>
        <dbReference type="Proteomes" id="UP000037020"/>
    </source>
</evidence>
<evidence type="ECO:0000256" key="1">
    <source>
        <dbReference type="SAM" id="SignalP"/>
    </source>
</evidence>
<comment type="caution">
    <text evidence="2">The sequence shown here is derived from an EMBL/GenBank/DDBJ whole genome shotgun (WGS) entry which is preliminary data.</text>
</comment>
<proteinExistence type="predicted"/>
<organism evidence="2 3">
    <name type="scientific">Streptomyces varsoviensis</name>
    <dbReference type="NCBI Taxonomy" id="67373"/>
    <lineage>
        <taxon>Bacteria</taxon>
        <taxon>Bacillati</taxon>
        <taxon>Actinomycetota</taxon>
        <taxon>Actinomycetes</taxon>
        <taxon>Kitasatosporales</taxon>
        <taxon>Streptomycetaceae</taxon>
        <taxon>Streptomyces</taxon>
    </lineage>
</organism>
<dbReference type="EMBL" id="LGUT01000062">
    <property type="protein sequence ID" value="KOG91875.1"/>
    <property type="molecule type" value="Genomic_DNA"/>
</dbReference>
<dbReference type="RefSeq" id="WP_030879038.1">
    <property type="nucleotide sequence ID" value="NZ_JBEZAH010000002.1"/>
</dbReference>
<name>A0ABR5JEN2_9ACTN</name>
<feature type="chain" id="PRO_5045995361" description="Hemophore-related protein" evidence="1">
    <location>
        <begin position="31"/>
        <end position="138"/>
    </location>
</feature>
<feature type="signal peptide" evidence="1">
    <location>
        <begin position="1"/>
        <end position="30"/>
    </location>
</feature>
<dbReference type="Proteomes" id="UP000037020">
    <property type="component" value="Unassembled WGS sequence"/>
</dbReference>
<protein>
    <recommendedName>
        <fullName evidence="4">Hemophore-related protein</fullName>
    </recommendedName>
</protein>